<dbReference type="Gramene" id="ONIVA05G02130.1">
    <property type="protein sequence ID" value="ONIVA05G02130.1"/>
    <property type="gene ID" value="ONIVA05G02130"/>
</dbReference>
<dbReference type="EnsemblPlants" id="ONIVA05G02130.1">
    <property type="protein sequence ID" value="ONIVA05G02130.1"/>
    <property type="gene ID" value="ONIVA05G02130"/>
</dbReference>
<evidence type="ECO:0000313" key="1">
    <source>
        <dbReference type="EnsemblPlants" id="ONIVA05G02130.1"/>
    </source>
</evidence>
<keyword evidence="2" id="KW-1185">Reference proteome</keyword>
<dbReference type="AlphaFoldDB" id="A0A0E0H8Z2"/>
<protein>
    <submittedName>
        <fullName evidence="1">Uncharacterized protein</fullName>
    </submittedName>
</protein>
<organism evidence="1">
    <name type="scientific">Oryza nivara</name>
    <name type="common">Indian wild rice</name>
    <name type="synonym">Oryza sativa f. spontanea</name>
    <dbReference type="NCBI Taxonomy" id="4536"/>
    <lineage>
        <taxon>Eukaryota</taxon>
        <taxon>Viridiplantae</taxon>
        <taxon>Streptophyta</taxon>
        <taxon>Embryophyta</taxon>
        <taxon>Tracheophyta</taxon>
        <taxon>Spermatophyta</taxon>
        <taxon>Magnoliopsida</taxon>
        <taxon>Liliopsida</taxon>
        <taxon>Poales</taxon>
        <taxon>Poaceae</taxon>
        <taxon>BOP clade</taxon>
        <taxon>Oryzoideae</taxon>
        <taxon>Oryzeae</taxon>
        <taxon>Oryzinae</taxon>
        <taxon>Oryza</taxon>
    </lineage>
</organism>
<reference evidence="1" key="1">
    <citation type="submission" date="2015-04" db="UniProtKB">
        <authorList>
            <consortium name="EnsemblPlants"/>
        </authorList>
    </citation>
    <scope>IDENTIFICATION</scope>
    <source>
        <strain evidence="1">SL10</strain>
    </source>
</reference>
<sequence length="88" mass="9742">MTARCRRPSTRNLSPALSADIILHSATTTKYIAGHHQDVIAGCVSGSEAWAIAPELTTGRWYSPALRRGEKRRRGECHVSEIILRDLT</sequence>
<proteinExistence type="predicted"/>
<name>A0A0E0H8Z2_ORYNI</name>
<dbReference type="InterPro" id="IPR015421">
    <property type="entry name" value="PyrdxlP-dep_Trfase_major"/>
</dbReference>
<dbReference type="HOGENOM" id="CLU_2472889_0_0_1"/>
<dbReference type="Gene3D" id="3.40.640.10">
    <property type="entry name" value="Type I PLP-dependent aspartate aminotransferase-like (Major domain)"/>
    <property type="match status" value="1"/>
</dbReference>
<evidence type="ECO:0000313" key="2">
    <source>
        <dbReference type="Proteomes" id="UP000006591"/>
    </source>
</evidence>
<reference evidence="1" key="2">
    <citation type="submission" date="2018-04" db="EMBL/GenBank/DDBJ databases">
        <title>OnivRS2 (Oryza nivara Reference Sequence Version 2).</title>
        <authorList>
            <person name="Zhang J."/>
            <person name="Kudrna D."/>
            <person name="Lee S."/>
            <person name="Talag J."/>
            <person name="Rajasekar S."/>
            <person name="Welchert J."/>
            <person name="Hsing Y.-I."/>
            <person name="Wing R.A."/>
        </authorList>
    </citation>
    <scope>NUCLEOTIDE SEQUENCE [LARGE SCALE GENOMIC DNA]</scope>
    <source>
        <strain evidence="1">SL10</strain>
    </source>
</reference>
<accession>A0A0E0H8Z2</accession>
<dbReference type="Proteomes" id="UP000006591">
    <property type="component" value="Chromosome 5"/>
</dbReference>